<reference evidence="2 3" key="1">
    <citation type="journal article" date="2015" name="Nature">
        <title>rRNA introns, odd ribosomes, and small enigmatic genomes across a large radiation of phyla.</title>
        <authorList>
            <person name="Brown C.T."/>
            <person name="Hug L.A."/>
            <person name="Thomas B.C."/>
            <person name="Sharon I."/>
            <person name="Castelle C.J."/>
            <person name="Singh A."/>
            <person name="Wilkins M.J."/>
            <person name="Williams K.H."/>
            <person name="Banfield J.F."/>
        </authorList>
    </citation>
    <scope>NUCLEOTIDE SEQUENCE [LARGE SCALE GENOMIC DNA]</scope>
</reference>
<comment type="caution">
    <text evidence="2">The sequence shown here is derived from an EMBL/GenBank/DDBJ whole genome shotgun (WGS) entry which is preliminary data.</text>
</comment>
<feature type="coiled-coil region" evidence="1">
    <location>
        <begin position="373"/>
        <end position="407"/>
    </location>
</feature>
<dbReference type="AlphaFoldDB" id="A0A0G0WXW6"/>
<organism evidence="2 3">
    <name type="scientific">Candidatus Wolfebacteria bacterium GW2011_GWB1_41_12</name>
    <dbReference type="NCBI Taxonomy" id="1619006"/>
    <lineage>
        <taxon>Bacteria</taxon>
        <taxon>Candidatus Wolfeibacteriota</taxon>
    </lineage>
</organism>
<accession>A0A0G0WXW6</accession>
<keyword evidence="1" id="KW-0175">Coiled coil</keyword>
<proteinExistence type="predicted"/>
<protein>
    <submittedName>
        <fullName evidence="2">Uncharacterized protein</fullName>
    </submittedName>
</protein>
<evidence type="ECO:0000313" key="3">
    <source>
        <dbReference type="Proteomes" id="UP000033918"/>
    </source>
</evidence>
<evidence type="ECO:0000313" key="2">
    <source>
        <dbReference type="EMBL" id="KKR89260.1"/>
    </source>
</evidence>
<evidence type="ECO:0000256" key="1">
    <source>
        <dbReference type="SAM" id="Coils"/>
    </source>
</evidence>
<gene>
    <name evidence="2" type="ORF">UU38_C0001G0162</name>
</gene>
<name>A0A0G0WXW6_9BACT</name>
<dbReference type="Proteomes" id="UP000033918">
    <property type="component" value="Unassembled WGS sequence"/>
</dbReference>
<sequence length="471" mass="52598">MKFFWRKTIIFLIFFAVIFNVNSHFGLNMAEAAALPVICLNCSQVVVQAAWKISDIGRWLKEDLMKSLRDVIAKRIIDYIVDQTVQWIQGGGKPQFVTDWKGFLKKAGDIAFDQVIKDVGLARLCEPFSLQVRISLLPVQGFSTRISCTLDSVVKNIEDFYKNFENGGWIAYNEAWQPQNNYFGQMLMIHDQILTETSKEVTAQANDALAGKGFLSVKKCIAWQTPLDPQTGQPSGERKCVREEIVTPGDTVGVAVGNAITSDTQWAANIQSWTSALVNALINRLITEGVGLMGGSGTGGGSSYYPPEYQDVRTGEQKQQDQQMTAEVQKFTKEWQYLYDAKSKSLSYSQQELVILNNLRSRNCQPPVSDAEIQNTQADINRLQTEVNALKAKIDEANKLIAQIKDVGTSTRERALAQQAYNAFINKYNTSEVQEQIISGSARNEAVAETEAKRNELQDAQGRMNMCLAMP</sequence>
<dbReference type="EMBL" id="LCAK01000001">
    <property type="protein sequence ID" value="KKR89260.1"/>
    <property type="molecule type" value="Genomic_DNA"/>
</dbReference>